<evidence type="ECO:0000256" key="1">
    <source>
        <dbReference type="SAM" id="MobiDB-lite"/>
    </source>
</evidence>
<organism evidence="2 3">
    <name type="scientific">Pseudovibrio japonicus</name>
    <dbReference type="NCBI Taxonomy" id="366534"/>
    <lineage>
        <taxon>Bacteria</taxon>
        <taxon>Pseudomonadati</taxon>
        <taxon>Pseudomonadota</taxon>
        <taxon>Alphaproteobacteria</taxon>
        <taxon>Hyphomicrobiales</taxon>
        <taxon>Stappiaceae</taxon>
        <taxon>Pseudovibrio</taxon>
    </lineage>
</organism>
<reference evidence="3" key="1">
    <citation type="journal article" date="2019" name="Int. J. Syst. Evol. Microbiol.">
        <title>The Global Catalogue of Microorganisms (GCM) 10K type strain sequencing project: providing services to taxonomists for standard genome sequencing and annotation.</title>
        <authorList>
            <consortium name="The Broad Institute Genomics Platform"/>
            <consortium name="The Broad Institute Genome Sequencing Center for Infectious Disease"/>
            <person name="Wu L."/>
            <person name="Ma J."/>
        </authorList>
    </citation>
    <scope>NUCLEOTIDE SEQUENCE [LARGE SCALE GENOMIC DNA]</scope>
    <source>
        <strain evidence="3">KCTC 12861</strain>
    </source>
</reference>
<feature type="compositionally biased region" description="Polar residues" evidence="1">
    <location>
        <begin position="140"/>
        <end position="153"/>
    </location>
</feature>
<dbReference type="EMBL" id="BMXE01000004">
    <property type="protein sequence ID" value="GHB34026.1"/>
    <property type="molecule type" value="Genomic_DNA"/>
</dbReference>
<comment type="caution">
    <text evidence="2">The sequence shown here is derived from an EMBL/GenBank/DDBJ whole genome shotgun (WGS) entry which is preliminary data.</text>
</comment>
<proteinExistence type="predicted"/>
<feature type="region of interest" description="Disordered" evidence="1">
    <location>
        <begin position="140"/>
        <end position="159"/>
    </location>
</feature>
<gene>
    <name evidence="2" type="ORF">GCM10007094_23790</name>
</gene>
<name>A0ABQ3EGK0_9HYPH</name>
<keyword evidence="3" id="KW-1185">Reference proteome</keyword>
<sequence length="159" mass="17666">MVGSAEMAKCLGVTTRRLGQLVSEGVLRKEGRGKFPLAFNVKAFIDFKVQSEVSGLAPSSADKLAQTREQALLRKMAREDREIIAMEEAMEALEDVTGEFLTTMSTLPAQITRDLEERSRIEKICDGERKRLAKSFVKTTQALQQGRRASSAQTEDDAR</sequence>
<evidence type="ECO:0000313" key="3">
    <source>
        <dbReference type="Proteomes" id="UP000637980"/>
    </source>
</evidence>
<accession>A0ABQ3EGK0</accession>
<protein>
    <submittedName>
        <fullName evidence="2">Uncharacterized protein</fullName>
    </submittedName>
</protein>
<dbReference type="Proteomes" id="UP000637980">
    <property type="component" value="Unassembled WGS sequence"/>
</dbReference>
<evidence type="ECO:0000313" key="2">
    <source>
        <dbReference type="EMBL" id="GHB34026.1"/>
    </source>
</evidence>